<keyword evidence="8" id="KW-0445">Lipid transport</keyword>
<keyword evidence="13" id="KW-0325">Glycoprotein</keyword>
<dbReference type="FunFam" id="1.20.1640.10:FF:000010">
    <property type="entry name" value="NPC intracellular cholesterol transporter 1"/>
    <property type="match status" value="1"/>
</dbReference>
<organism evidence="19 20">
    <name type="scientific">Caerostris darwini</name>
    <dbReference type="NCBI Taxonomy" id="1538125"/>
    <lineage>
        <taxon>Eukaryota</taxon>
        <taxon>Metazoa</taxon>
        <taxon>Ecdysozoa</taxon>
        <taxon>Arthropoda</taxon>
        <taxon>Chelicerata</taxon>
        <taxon>Arachnida</taxon>
        <taxon>Araneae</taxon>
        <taxon>Araneomorphae</taxon>
        <taxon>Entelegynae</taxon>
        <taxon>Araneoidea</taxon>
        <taxon>Araneidae</taxon>
        <taxon>Caerostris</taxon>
    </lineage>
</organism>
<evidence type="ECO:0000256" key="6">
    <source>
        <dbReference type="ARBA" id="ARBA00022729"/>
    </source>
</evidence>
<dbReference type="GO" id="GO:0030301">
    <property type="term" value="P:cholesterol transport"/>
    <property type="evidence" value="ECO:0007669"/>
    <property type="project" value="UniProtKB-ARBA"/>
</dbReference>
<evidence type="ECO:0000256" key="7">
    <source>
        <dbReference type="ARBA" id="ARBA00022989"/>
    </source>
</evidence>
<feature type="chain" id="PRO_5043786270" evidence="17">
    <location>
        <begin position="41"/>
        <end position="1276"/>
    </location>
</feature>
<dbReference type="Pfam" id="PF12349">
    <property type="entry name" value="Sterol-sensing"/>
    <property type="match status" value="1"/>
</dbReference>
<dbReference type="PROSITE" id="PS50156">
    <property type="entry name" value="SSD"/>
    <property type="match status" value="1"/>
</dbReference>
<reference evidence="19 20" key="1">
    <citation type="submission" date="2021-06" db="EMBL/GenBank/DDBJ databases">
        <title>Caerostris darwini draft genome.</title>
        <authorList>
            <person name="Kono N."/>
            <person name="Arakawa K."/>
        </authorList>
    </citation>
    <scope>NUCLEOTIDE SEQUENCE [LARGE SCALE GENOMIC DNA]</scope>
</reference>
<feature type="domain" description="SSD" evidence="18">
    <location>
        <begin position="611"/>
        <end position="776"/>
    </location>
</feature>
<dbReference type="InterPro" id="IPR004765">
    <property type="entry name" value="NPC1-like"/>
</dbReference>
<comment type="caution">
    <text evidence="19">The sequence shown here is derived from an EMBL/GenBank/DDBJ whole genome shotgun (WGS) entry which is preliminary data.</text>
</comment>
<keyword evidence="4" id="KW-0153">Cholesterol metabolism</keyword>
<keyword evidence="20" id="KW-1185">Reference proteome</keyword>
<dbReference type="Pfam" id="PF22314">
    <property type="entry name" value="NPC1_MLD"/>
    <property type="match status" value="1"/>
</dbReference>
<evidence type="ECO:0000256" key="10">
    <source>
        <dbReference type="ARBA" id="ARBA00023136"/>
    </source>
</evidence>
<protein>
    <submittedName>
        <fullName evidence="19">NPC intracellular cholesterol transporter 1</fullName>
    </submittedName>
</protein>
<feature type="transmembrane region" description="Helical" evidence="16">
    <location>
        <begin position="1111"/>
        <end position="1132"/>
    </location>
</feature>
<dbReference type="GO" id="GO:0008203">
    <property type="term" value="P:cholesterol metabolic process"/>
    <property type="evidence" value="ECO:0007669"/>
    <property type="project" value="UniProtKB-KW"/>
</dbReference>
<dbReference type="GO" id="GO:0042632">
    <property type="term" value="P:cholesterol homeostasis"/>
    <property type="evidence" value="ECO:0007669"/>
    <property type="project" value="TreeGrafter"/>
</dbReference>
<dbReference type="Gene3D" id="1.20.1640.10">
    <property type="entry name" value="Multidrug efflux transporter AcrB transmembrane domain"/>
    <property type="match status" value="2"/>
</dbReference>
<feature type="transmembrane region" description="Helical" evidence="16">
    <location>
        <begin position="1177"/>
        <end position="1203"/>
    </location>
</feature>
<dbReference type="GO" id="GO:0030299">
    <property type="term" value="P:intestinal cholesterol absorption"/>
    <property type="evidence" value="ECO:0007669"/>
    <property type="project" value="TreeGrafter"/>
</dbReference>
<keyword evidence="3" id="KW-0813">Transport</keyword>
<gene>
    <name evidence="19" type="primary">NPC1</name>
    <name evidence="19" type="ORF">CDAR_377851</name>
</gene>
<dbReference type="SUPFAM" id="SSF82866">
    <property type="entry name" value="Multidrug efflux transporter AcrB transmembrane domain"/>
    <property type="match status" value="2"/>
</dbReference>
<feature type="signal peptide" evidence="17">
    <location>
        <begin position="1"/>
        <end position="40"/>
    </location>
</feature>
<feature type="transmembrane region" description="Helical" evidence="16">
    <location>
        <begin position="823"/>
        <end position="843"/>
    </location>
</feature>
<keyword evidence="12" id="KW-1207">Sterol metabolism</keyword>
<feature type="transmembrane region" description="Helical" evidence="16">
    <location>
        <begin position="645"/>
        <end position="669"/>
    </location>
</feature>
<proteinExistence type="inferred from homology"/>
<evidence type="ECO:0000256" key="12">
    <source>
        <dbReference type="ARBA" id="ARBA00023166"/>
    </source>
</evidence>
<evidence type="ECO:0000256" key="5">
    <source>
        <dbReference type="ARBA" id="ARBA00022692"/>
    </source>
</evidence>
<dbReference type="InterPro" id="IPR053958">
    <property type="entry name" value="HMGCR/SNAP/NPC1-like_SSD"/>
</dbReference>
<feature type="transmembrane region" description="Helical" evidence="16">
    <location>
        <begin position="1086"/>
        <end position="1104"/>
    </location>
</feature>
<evidence type="ECO:0000256" key="4">
    <source>
        <dbReference type="ARBA" id="ARBA00022548"/>
    </source>
</evidence>
<evidence type="ECO:0000256" key="16">
    <source>
        <dbReference type="SAM" id="Phobius"/>
    </source>
</evidence>
<sequence>MLLPKSRNKSLSHCLKFGLKMNLFVLNCLFGLMFLSLVECKDQCVMRGNCVEDDITGLNRPCVYNGDPVPLKDQNAINFLKEVCPTMKTGDDFSVCCDASQISVFQDSLDALATLFKRCPSCYHNLANVFCHLTCSPHQNEFLEVTDFITDGENKTVTEMSYYITETFAEGLFNSCNNVQLSFTSQKAMGISCGTHLTDCTPHLWLDFMGGHDPSPYQINFQYALNNSVPVNETIFYPMNETIVPCSQAIGPGGAACSCVDCPCEDNPPPDFPRHDAKLFGLPVMVSVMIIIYVFLAIMIIGSFIYAKCQHKTEEDELLINDEVRYVDTSFCARWGSRSDAWLKNIFTRWGTFCASQPFVVLLIALAFFVFAATGLVFFTVRTNPVELWSAANSRAREEKDYFDNHFGPFYRTEQLIIRRNFGKPVVGTNLTFSPVFEREFLHQILDLQDAITNITIERNNKTIEFKDICFAPVDEGKCMIQSPVNWFQNNASRLDYYKKIDDYLQYLKNCTSSPFYVQKRGLSCLGEYGGPVFPWVALGGVGDKNYANASAVILTLMVKNHVNTEENADAIEWEAKFLEFMKNYSNPEMNISFSSERSIQDELDRESQTDEKTILISYLVMFAYVSITLGQYNSCGSLFVKSKILLGLSGVIIVLASVVSSLGIFSYLGIPATLIIIEVIPFLVLAVGVDNIFIIVQAYQRSRRGPLETREQHIGRVIGEVSPSIFLASFAESTCFFLGALSSMPAVHVFALYSGLALFIDFLFQMTCFVALLSIDIAREESGRFDICCCIKVSASESPKDRRGFLYNIFEKFYAPFLLNDFVRCFVLLLFSAWACTSIAVIDKIDVGLDQKLSMPKDSYVLSYFSALEEYLSVGPPVYFVVKSGFNYANLEDQNNLCSVAYCHRNSLSEQIHDASRYSDRTYIAEPAMDWLDNYISWANDQTGCCRVYIQDPEKFCPSSVKAPICKKCLVTDQKYFRPYPENFTTFLGDFLRENPTPDCPVAGHAGFANALELKNDTIGATHFMSFHTILKQSDDYTQALRWARRIADNITNTLSASGLSSEVFPYSIFYVFYEQYLTVSRDTVVNLTISIVEIFTVTFLLMGFDFHSALIMVFTIMLIIFNLMGLMFFWDISLNAVSLVNLVMAVGISVEFCSHIIRSFAFNSDGTKIDRARTAVAHMGSSVLSGITLTKFGGIVVLAFSKSQIFQVFYFRMYLGIVLIGAAHGLIFLPVFLSVAGPPIKHKFDRSRGNPLKVSTEDDNFNSEVSSVSEKIKS</sequence>
<feature type="transmembrane region" description="Helical" evidence="16">
    <location>
        <begin position="359"/>
        <end position="381"/>
    </location>
</feature>
<evidence type="ECO:0000256" key="14">
    <source>
        <dbReference type="ARBA" id="ARBA00023221"/>
    </source>
</evidence>
<dbReference type="Proteomes" id="UP001054837">
    <property type="component" value="Unassembled WGS sequence"/>
</dbReference>
<dbReference type="FunFam" id="1.20.1640.10:FF:000008">
    <property type="entry name" value="NPC intracellular cholesterol transporter 1"/>
    <property type="match status" value="1"/>
</dbReference>
<dbReference type="InterPro" id="IPR053956">
    <property type="entry name" value="NPC1_MLD"/>
</dbReference>
<evidence type="ECO:0000256" key="3">
    <source>
        <dbReference type="ARBA" id="ARBA00022448"/>
    </source>
</evidence>
<feature type="transmembrane region" description="Helical" evidence="16">
    <location>
        <begin position="280"/>
        <end position="307"/>
    </location>
</feature>
<dbReference type="Pfam" id="PF16414">
    <property type="entry name" value="NPC1_N"/>
    <property type="match status" value="1"/>
</dbReference>
<keyword evidence="10 16" id="KW-0472">Membrane</keyword>
<evidence type="ECO:0000256" key="11">
    <source>
        <dbReference type="ARBA" id="ARBA00023157"/>
    </source>
</evidence>
<comment type="subcellular location">
    <subcellularLocation>
        <location evidence="1">Endomembrane system</location>
        <topology evidence="1">Multi-pass membrane protein</topology>
    </subcellularLocation>
</comment>
<evidence type="ECO:0000256" key="2">
    <source>
        <dbReference type="ARBA" id="ARBA00005585"/>
    </source>
</evidence>
<dbReference type="PANTHER" id="PTHR45727:SF2">
    <property type="entry name" value="NPC INTRACELLULAR CHOLESTEROL TRANSPORTER 1"/>
    <property type="match status" value="1"/>
</dbReference>
<dbReference type="InterPro" id="IPR000731">
    <property type="entry name" value="SSD"/>
</dbReference>
<evidence type="ECO:0000256" key="8">
    <source>
        <dbReference type="ARBA" id="ARBA00023055"/>
    </source>
</evidence>
<dbReference type="PANTHER" id="PTHR45727">
    <property type="entry name" value="NPC INTRACELLULAR CHOLESTEROL TRANSPORTER 1"/>
    <property type="match status" value="1"/>
</dbReference>
<keyword evidence="14" id="KW-0753">Steroid metabolism</keyword>
<feature type="transmembrane region" description="Helical" evidence="16">
    <location>
        <begin position="675"/>
        <end position="697"/>
    </location>
</feature>
<keyword evidence="7 16" id="KW-1133">Transmembrane helix</keyword>
<evidence type="ECO:0000256" key="1">
    <source>
        <dbReference type="ARBA" id="ARBA00004127"/>
    </source>
</evidence>
<evidence type="ECO:0000313" key="20">
    <source>
        <dbReference type="Proteomes" id="UP001054837"/>
    </source>
</evidence>
<feature type="transmembrane region" description="Helical" evidence="16">
    <location>
        <begin position="1138"/>
        <end position="1156"/>
    </location>
</feature>
<evidence type="ECO:0000256" key="9">
    <source>
        <dbReference type="ARBA" id="ARBA00023098"/>
    </source>
</evidence>
<evidence type="ECO:0000313" key="19">
    <source>
        <dbReference type="EMBL" id="GIX82795.1"/>
    </source>
</evidence>
<evidence type="ECO:0000256" key="15">
    <source>
        <dbReference type="ARBA" id="ARBA00034049"/>
    </source>
</evidence>
<dbReference type="NCBIfam" id="TIGR00917">
    <property type="entry name" value="2A060601"/>
    <property type="match status" value="1"/>
</dbReference>
<dbReference type="GO" id="GO:0005319">
    <property type="term" value="F:lipid transporter activity"/>
    <property type="evidence" value="ECO:0007669"/>
    <property type="project" value="InterPro"/>
</dbReference>
<dbReference type="EMBL" id="BPLQ01001550">
    <property type="protein sequence ID" value="GIX82795.1"/>
    <property type="molecule type" value="Genomic_DNA"/>
</dbReference>
<dbReference type="GO" id="GO:0015485">
    <property type="term" value="F:cholesterol binding"/>
    <property type="evidence" value="ECO:0007669"/>
    <property type="project" value="TreeGrafter"/>
</dbReference>
<keyword evidence="6 17" id="KW-0732">Signal</keyword>
<comment type="catalytic activity">
    <reaction evidence="15">
        <text>cholesterol(in) = cholesterol(out)</text>
        <dbReference type="Rhea" id="RHEA:39747"/>
        <dbReference type="ChEBI" id="CHEBI:16113"/>
    </reaction>
</comment>
<evidence type="ECO:0000256" key="13">
    <source>
        <dbReference type="ARBA" id="ARBA00023180"/>
    </source>
</evidence>
<comment type="similarity">
    <text evidence="2">Belongs to the patched family.</text>
</comment>
<dbReference type="GO" id="GO:0012505">
    <property type="term" value="C:endomembrane system"/>
    <property type="evidence" value="ECO:0007669"/>
    <property type="project" value="UniProtKB-SubCell"/>
</dbReference>
<evidence type="ECO:0000256" key="17">
    <source>
        <dbReference type="SAM" id="SignalP"/>
    </source>
</evidence>
<accession>A0AAV4NDE2</accession>
<dbReference type="GO" id="GO:0005886">
    <property type="term" value="C:plasma membrane"/>
    <property type="evidence" value="ECO:0007669"/>
    <property type="project" value="TreeGrafter"/>
</dbReference>
<feature type="transmembrane region" description="Helical" evidence="16">
    <location>
        <begin position="616"/>
        <end position="633"/>
    </location>
</feature>
<keyword evidence="9" id="KW-0443">Lipid metabolism</keyword>
<keyword evidence="11" id="KW-1015">Disulfide bond</keyword>
<keyword evidence="5 16" id="KW-0812">Transmembrane</keyword>
<evidence type="ECO:0000259" key="18">
    <source>
        <dbReference type="PROSITE" id="PS50156"/>
    </source>
</evidence>
<name>A0AAV4NDE2_9ARAC</name>
<feature type="transmembrane region" description="Helical" evidence="16">
    <location>
        <begin position="1215"/>
        <end position="1238"/>
    </location>
</feature>
<dbReference type="AlphaFoldDB" id="A0AAV4NDE2"/>
<dbReference type="InterPro" id="IPR032190">
    <property type="entry name" value="NPC1_N"/>
</dbReference>